<keyword evidence="2" id="KW-1133">Transmembrane helix</keyword>
<comment type="caution">
    <text evidence="3">The sequence shown here is derived from an EMBL/GenBank/DDBJ whole genome shotgun (WGS) entry which is preliminary data.</text>
</comment>
<evidence type="ECO:0000313" key="4">
    <source>
        <dbReference type="Proteomes" id="UP001583186"/>
    </source>
</evidence>
<feature type="transmembrane region" description="Helical" evidence="2">
    <location>
        <begin position="364"/>
        <end position="387"/>
    </location>
</feature>
<feature type="compositionally biased region" description="Polar residues" evidence="1">
    <location>
        <begin position="452"/>
        <end position="461"/>
    </location>
</feature>
<protein>
    <submittedName>
        <fullName evidence="3">Uncharacterized protein</fullName>
    </submittedName>
</protein>
<feature type="region of interest" description="Disordered" evidence="1">
    <location>
        <begin position="642"/>
        <end position="668"/>
    </location>
</feature>
<organism evidence="3 4">
    <name type="scientific">Sporothrix stenoceras</name>
    <dbReference type="NCBI Taxonomy" id="5173"/>
    <lineage>
        <taxon>Eukaryota</taxon>
        <taxon>Fungi</taxon>
        <taxon>Dikarya</taxon>
        <taxon>Ascomycota</taxon>
        <taxon>Pezizomycotina</taxon>
        <taxon>Sordariomycetes</taxon>
        <taxon>Sordariomycetidae</taxon>
        <taxon>Ophiostomatales</taxon>
        <taxon>Ophiostomataceae</taxon>
        <taxon>Sporothrix</taxon>
    </lineage>
</organism>
<evidence type="ECO:0000256" key="2">
    <source>
        <dbReference type="SAM" id="Phobius"/>
    </source>
</evidence>
<keyword evidence="4" id="KW-1185">Reference proteome</keyword>
<evidence type="ECO:0000256" key="1">
    <source>
        <dbReference type="SAM" id="MobiDB-lite"/>
    </source>
</evidence>
<gene>
    <name evidence="3" type="ORF">Sste5346_007542</name>
</gene>
<feature type="compositionally biased region" description="Acidic residues" evidence="1">
    <location>
        <begin position="649"/>
        <end position="658"/>
    </location>
</feature>
<feature type="region of interest" description="Disordered" evidence="1">
    <location>
        <begin position="407"/>
        <end position="612"/>
    </location>
</feature>
<evidence type="ECO:0000313" key="3">
    <source>
        <dbReference type="EMBL" id="KAL1891626.1"/>
    </source>
</evidence>
<keyword evidence="2" id="KW-0472">Membrane</keyword>
<dbReference type="EMBL" id="JAWCUI010000051">
    <property type="protein sequence ID" value="KAL1891626.1"/>
    <property type="molecule type" value="Genomic_DNA"/>
</dbReference>
<feature type="compositionally biased region" description="Low complexity" evidence="1">
    <location>
        <begin position="522"/>
        <end position="550"/>
    </location>
</feature>
<sequence>MPIAVGRLVALALGYFGPLHNPTHARENNTARTDGLSKGFLEGFTPQPALDGRPPQQQLLLVMWYLLLKPNQRQQQVVLSSRWHMLRQLMLWQWPDLQQRTMLSPCKVLESSVIKSIVEVTNTNAETQTNWVYVTTTSIGKRAEPTDFPLGDTTDAVSSTNINGLGVPNASRDHSNIGAISEIASAAPIEATTSTLRLPIKSTDPAGPFNPPIPIPSAEPLVSTEAVVTQAVTTAAVATEPVLPRQALTDADTMAATHSTSTVIHAVTVTSVVTSVIASTTTMVTTSTGIQTVYQTNTVVLNAKTTVEATSTWTYTSHRPVTVTLTETAAAHNTGSASSSAATPALVTSVSDAVTPKKNLSSGAIAGIAVGATVFAIVFCLAVFYISRRHIARAKERKEASEDYAFLGTGRSDFDGPARSNSGSSKGPQMILLNRHYSGPPPPNARRPSVRSPVTSDTDPAQNERGLPPIPWYSAASKTSPPTSPVSPTSGSLPFSNDPMSPTSPTSPTFPAYGRAAAHMRSGSAQTAGTATSSTIVGDNSNRNSVRSNSGKTVRFSNGGLPHQRAPSSGSGNETVNEPLDNAPNPEESLANIPAVQVTPAAPPPALVPPIVQHAPAELHSVPAPRADPPSPMLQPQLGRLRIVNGSADADDTSDQDEPMPKPQPRTR</sequence>
<proteinExistence type="predicted"/>
<dbReference type="Proteomes" id="UP001583186">
    <property type="component" value="Unassembled WGS sequence"/>
</dbReference>
<name>A0ABR3YUR3_9PEZI</name>
<accession>A0ABR3YUR3</accession>
<feature type="compositionally biased region" description="Low complexity" evidence="1">
    <location>
        <begin position="474"/>
        <end position="494"/>
    </location>
</feature>
<feature type="compositionally biased region" description="Polar residues" evidence="1">
    <location>
        <begin position="566"/>
        <end position="576"/>
    </location>
</feature>
<keyword evidence="2" id="KW-0812">Transmembrane</keyword>
<reference evidence="3 4" key="1">
    <citation type="journal article" date="2024" name="IMA Fungus">
        <title>IMA Genome - F19 : A genome assembly and annotation guide to empower mycologists, including annotated draft genome sequences of Ceratocystis pirilliformis, Diaporthe australafricana, Fusarium ophioides, Paecilomyces lecythidis, and Sporothrix stenoceras.</title>
        <authorList>
            <person name="Aylward J."/>
            <person name="Wilson A.M."/>
            <person name="Visagie C.M."/>
            <person name="Spraker J."/>
            <person name="Barnes I."/>
            <person name="Buitendag C."/>
            <person name="Ceriani C."/>
            <person name="Del Mar Angel L."/>
            <person name="du Plessis D."/>
            <person name="Fuchs T."/>
            <person name="Gasser K."/>
            <person name="Kramer D."/>
            <person name="Li W."/>
            <person name="Munsamy K."/>
            <person name="Piso A."/>
            <person name="Price J.L."/>
            <person name="Sonnekus B."/>
            <person name="Thomas C."/>
            <person name="van der Nest A."/>
            <person name="van Dijk A."/>
            <person name="van Heerden A."/>
            <person name="van Vuuren N."/>
            <person name="Yilmaz N."/>
            <person name="Duong T.A."/>
            <person name="van der Merwe N.A."/>
            <person name="Wingfield M.J."/>
            <person name="Wingfield B.D."/>
        </authorList>
    </citation>
    <scope>NUCLEOTIDE SEQUENCE [LARGE SCALE GENOMIC DNA]</scope>
    <source>
        <strain evidence="3 4">CMW 5346</strain>
    </source>
</reference>